<evidence type="ECO:0000256" key="7">
    <source>
        <dbReference type="ARBA" id="ARBA00022777"/>
    </source>
</evidence>
<dbReference type="SUPFAM" id="SSF55083">
    <property type="entry name" value="6-hydroxymethyl-7,8-dihydropterin pyrophosphokinase, HPPK"/>
    <property type="match status" value="1"/>
</dbReference>
<evidence type="ECO:0000256" key="11">
    <source>
        <dbReference type="ARBA" id="ARBA00029766"/>
    </source>
</evidence>
<dbReference type="EMBL" id="FNAP01000008">
    <property type="protein sequence ID" value="SDE57215.1"/>
    <property type="molecule type" value="Genomic_DNA"/>
</dbReference>
<name>A0A1G7E1G0_9PROT</name>
<dbReference type="InterPro" id="IPR035907">
    <property type="entry name" value="Hppk_sf"/>
</dbReference>
<evidence type="ECO:0000256" key="1">
    <source>
        <dbReference type="ARBA" id="ARBA00005051"/>
    </source>
</evidence>
<sequence length="182" mass="19619">MVLRLVHTSMILIALGSNLPGPAGGPRETLERALAAFPEVGLRLLARSPWYRSAPVPPSNQPWFVNGVARATCDTADPADLLCRLHALETDFGRKRDGTPNAARTLDLDLLDMNGLVRDDAPILPHPRMTDRAFVLLPLADVVPDWRHPVSGRSVAALIAGLGQHGEMERIEETPAAGSSLT</sequence>
<dbReference type="GO" id="GO:0016301">
    <property type="term" value="F:kinase activity"/>
    <property type="evidence" value="ECO:0007669"/>
    <property type="project" value="UniProtKB-KW"/>
</dbReference>
<keyword evidence="15" id="KW-1185">Reference proteome</keyword>
<evidence type="ECO:0000256" key="6">
    <source>
        <dbReference type="ARBA" id="ARBA00022741"/>
    </source>
</evidence>
<keyword evidence="6" id="KW-0547">Nucleotide-binding</keyword>
<keyword evidence="5" id="KW-0808">Transferase</keyword>
<dbReference type="UniPathway" id="UPA00077">
    <property type="reaction ID" value="UER00155"/>
</dbReference>
<dbReference type="CDD" id="cd00483">
    <property type="entry name" value="HPPK"/>
    <property type="match status" value="1"/>
</dbReference>
<evidence type="ECO:0000256" key="2">
    <source>
        <dbReference type="ARBA" id="ARBA00005810"/>
    </source>
</evidence>
<comment type="pathway">
    <text evidence="1">Cofactor biosynthesis; tetrahydrofolate biosynthesis; 2-amino-4-hydroxy-6-hydroxymethyl-7,8-dihydropteridine diphosphate from 7,8-dihydroneopterin triphosphate: step 4/4.</text>
</comment>
<dbReference type="Pfam" id="PF01288">
    <property type="entry name" value="HPPK"/>
    <property type="match status" value="1"/>
</dbReference>
<comment type="similarity">
    <text evidence="2">Belongs to the HPPK family.</text>
</comment>
<dbReference type="STRING" id="69960.SAMN05421720_108118"/>
<dbReference type="RefSeq" id="WP_342729459.1">
    <property type="nucleotide sequence ID" value="NZ_FNAP01000008.1"/>
</dbReference>
<organism evidence="14 15">
    <name type="scientific">Rhodospira trueperi</name>
    <dbReference type="NCBI Taxonomy" id="69960"/>
    <lineage>
        <taxon>Bacteria</taxon>
        <taxon>Pseudomonadati</taxon>
        <taxon>Pseudomonadota</taxon>
        <taxon>Alphaproteobacteria</taxon>
        <taxon>Rhodospirillales</taxon>
        <taxon>Rhodospirillaceae</taxon>
        <taxon>Rhodospira</taxon>
    </lineage>
</organism>
<evidence type="ECO:0000259" key="13">
    <source>
        <dbReference type="Pfam" id="PF01288"/>
    </source>
</evidence>
<evidence type="ECO:0000256" key="10">
    <source>
        <dbReference type="ARBA" id="ARBA00029409"/>
    </source>
</evidence>
<evidence type="ECO:0000256" key="4">
    <source>
        <dbReference type="ARBA" id="ARBA00016218"/>
    </source>
</evidence>
<dbReference type="PANTHER" id="PTHR43071:SF1">
    <property type="entry name" value="2-AMINO-4-HYDROXY-6-HYDROXYMETHYLDIHYDROPTERIDINE PYROPHOSPHOKINASE"/>
    <property type="match status" value="1"/>
</dbReference>
<dbReference type="Gene3D" id="3.30.70.560">
    <property type="entry name" value="7,8-Dihydro-6-hydroxymethylpterin-pyrophosphokinase HPPK"/>
    <property type="match status" value="1"/>
</dbReference>
<evidence type="ECO:0000313" key="14">
    <source>
        <dbReference type="EMBL" id="SDE57215.1"/>
    </source>
</evidence>
<dbReference type="InterPro" id="IPR000550">
    <property type="entry name" value="Hppk"/>
</dbReference>
<dbReference type="GO" id="GO:0005524">
    <property type="term" value="F:ATP binding"/>
    <property type="evidence" value="ECO:0007669"/>
    <property type="project" value="UniProtKB-KW"/>
</dbReference>
<accession>A0A1G7E1G0</accession>
<evidence type="ECO:0000256" key="3">
    <source>
        <dbReference type="ARBA" id="ARBA00013253"/>
    </source>
</evidence>
<reference evidence="14 15" key="1">
    <citation type="submission" date="2016-10" db="EMBL/GenBank/DDBJ databases">
        <authorList>
            <person name="de Groot N.N."/>
        </authorList>
    </citation>
    <scope>NUCLEOTIDE SEQUENCE [LARGE SCALE GENOMIC DNA]</scope>
    <source>
        <strain evidence="14 15">ATCC 700224</strain>
    </source>
</reference>
<evidence type="ECO:0000313" key="15">
    <source>
        <dbReference type="Proteomes" id="UP000199412"/>
    </source>
</evidence>
<dbReference type="EC" id="2.7.6.3" evidence="3"/>
<evidence type="ECO:0000256" key="12">
    <source>
        <dbReference type="ARBA" id="ARBA00033413"/>
    </source>
</evidence>
<proteinExistence type="inferred from homology"/>
<dbReference type="Proteomes" id="UP000199412">
    <property type="component" value="Unassembled WGS sequence"/>
</dbReference>
<dbReference type="GO" id="GO:0046656">
    <property type="term" value="P:folic acid biosynthetic process"/>
    <property type="evidence" value="ECO:0007669"/>
    <property type="project" value="UniProtKB-KW"/>
</dbReference>
<dbReference type="NCBIfam" id="TIGR01498">
    <property type="entry name" value="folK"/>
    <property type="match status" value="1"/>
</dbReference>
<evidence type="ECO:0000256" key="9">
    <source>
        <dbReference type="ARBA" id="ARBA00022909"/>
    </source>
</evidence>
<keyword evidence="7 14" id="KW-0418">Kinase</keyword>
<protein>
    <recommendedName>
        <fullName evidence="4">2-amino-4-hydroxy-6-hydroxymethyldihydropteridine pyrophosphokinase</fullName>
        <ecNumber evidence="3">2.7.6.3</ecNumber>
    </recommendedName>
    <alternativeName>
        <fullName evidence="11">6-hydroxymethyl-7,8-dihydropterin pyrophosphokinase</fullName>
    </alternativeName>
    <alternativeName>
        <fullName evidence="12">7,8-dihydro-6-hydroxymethylpterin-pyrophosphokinase</fullName>
    </alternativeName>
</protein>
<keyword evidence="8" id="KW-0067">ATP-binding</keyword>
<feature type="domain" description="7,8-dihydro-6-hydroxymethylpterin-pyrophosphokinase" evidence="13">
    <location>
        <begin position="13"/>
        <end position="144"/>
    </location>
</feature>
<dbReference type="PANTHER" id="PTHR43071">
    <property type="entry name" value="2-AMINO-4-HYDROXY-6-HYDROXYMETHYLDIHYDROPTERIDINE PYROPHOSPHOKINASE"/>
    <property type="match status" value="1"/>
</dbReference>
<evidence type="ECO:0000256" key="8">
    <source>
        <dbReference type="ARBA" id="ARBA00022840"/>
    </source>
</evidence>
<dbReference type="AlphaFoldDB" id="A0A1G7E1G0"/>
<keyword evidence="9" id="KW-0289">Folate biosynthesis</keyword>
<gene>
    <name evidence="14" type="ORF">SAMN05421720_108118</name>
</gene>
<comment type="function">
    <text evidence="10">Catalyzes the transfer of pyrophosphate from adenosine triphosphate (ATP) to 6-hydroxymethyl-7,8-dihydropterin, an enzymatic step in folate biosynthesis pathway.</text>
</comment>
<dbReference type="GO" id="GO:0046654">
    <property type="term" value="P:tetrahydrofolate biosynthetic process"/>
    <property type="evidence" value="ECO:0007669"/>
    <property type="project" value="UniProtKB-UniPathway"/>
</dbReference>
<dbReference type="GO" id="GO:0003848">
    <property type="term" value="F:2-amino-4-hydroxy-6-hydroxymethyldihydropteridine diphosphokinase activity"/>
    <property type="evidence" value="ECO:0007669"/>
    <property type="project" value="UniProtKB-EC"/>
</dbReference>
<evidence type="ECO:0000256" key="5">
    <source>
        <dbReference type="ARBA" id="ARBA00022679"/>
    </source>
</evidence>